<keyword evidence="1" id="KW-0472">Membrane</keyword>
<reference evidence="2 3" key="1">
    <citation type="submission" date="2019-04" db="EMBL/GenBank/DDBJ databases">
        <authorList>
            <person name="Anderson K.J."/>
            <person name="Thurgood T.L."/>
            <person name="Sharma R."/>
            <person name="Arens D.K."/>
            <person name="Kruger J.L."/>
            <person name="Thompson D.W."/>
            <person name="Casjens S."/>
            <person name="Grose J.H."/>
        </authorList>
    </citation>
    <scope>NUCLEOTIDE SEQUENCE [LARGE SCALE GENOMIC DNA]</scope>
</reference>
<gene>
    <name evidence="2" type="ORF">KAALPHA_182</name>
</gene>
<keyword evidence="1" id="KW-0812">Transmembrane</keyword>
<name>A0A5B9NM89_9CAUD</name>
<dbReference type="EMBL" id="MN013084">
    <property type="protein sequence ID" value="QEG13200.1"/>
    <property type="molecule type" value="Genomic_DNA"/>
</dbReference>
<accession>A0A5B9NM89</accession>
<protein>
    <submittedName>
        <fullName evidence="2">Uncharacterized protein</fullName>
    </submittedName>
</protein>
<feature type="transmembrane region" description="Helical" evidence="1">
    <location>
        <begin position="43"/>
        <end position="71"/>
    </location>
</feature>
<evidence type="ECO:0000313" key="2">
    <source>
        <dbReference type="EMBL" id="QEG13200.1"/>
    </source>
</evidence>
<dbReference type="Proteomes" id="UP000325316">
    <property type="component" value="Segment"/>
</dbReference>
<sequence length="78" mass="8846">MLVSFHSLWIKLQMNQIKELFTKAKEWAKKTYDVESPMNKFDWILIGVATGVVLTVIKSAIVSCGVLGILIHHAYKRG</sequence>
<evidence type="ECO:0000256" key="1">
    <source>
        <dbReference type="SAM" id="Phobius"/>
    </source>
</evidence>
<keyword evidence="1" id="KW-1133">Transmembrane helix</keyword>
<proteinExistence type="predicted"/>
<organism evidence="2 3">
    <name type="scientific">Klebsiella phage vB_KaeM_KaAlpha</name>
    <dbReference type="NCBI Taxonomy" id="2591367"/>
    <lineage>
        <taxon>Viruses</taxon>
        <taxon>Duplodnaviria</taxon>
        <taxon>Heunggongvirae</taxon>
        <taxon>Uroviricota</taxon>
        <taxon>Caudoviricetes</taxon>
        <taxon>Pantevenvirales</taxon>
        <taxon>Straboviridae</taxon>
        <taxon>Tevenvirinae</taxon>
        <taxon>Karamvirus</taxon>
        <taxon>Karamvirus pg7</taxon>
    </lineage>
</organism>
<evidence type="ECO:0000313" key="3">
    <source>
        <dbReference type="Proteomes" id="UP000325316"/>
    </source>
</evidence>